<evidence type="ECO:0000256" key="6">
    <source>
        <dbReference type="ARBA" id="ARBA00022989"/>
    </source>
</evidence>
<dbReference type="PANTHER" id="PTHR13085:SF0">
    <property type="entry name" value="SIGNAL PEPTIDASE COMPLEX SUBUNIT 2"/>
    <property type="match status" value="1"/>
</dbReference>
<comment type="similarity">
    <text evidence="2">Belongs to the SPCS2 family.</text>
</comment>
<proteinExistence type="inferred from homology"/>
<dbReference type="AlphaFoldDB" id="A0A0D0VQ98"/>
<gene>
    <name evidence="11" type="ORF">I312_01496</name>
</gene>
<evidence type="ECO:0000256" key="5">
    <source>
        <dbReference type="ARBA" id="ARBA00022824"/>
    </source>
</evidence>
<sequence>MAKNTKTATKTAPRVVTQSSPVQPAPKDSLATDPLPTVTVNNANIAEIKSTLDDIFKTYLLDQSFTPSVLHPTVHLALGYSSVVLALSSVLYSLRVSFEDSKPVLWVAVVGYSLLQTALWGWKRWVEKDEVFKGKRRRMVKRIETDHLQVITSTQLATRYVVHLALSTTSNNGKSLIHKSRVVVARDVGELVDEDGGVEEGEVKRWLAGVLHEAGVVGVDGLKDE</sequence>
<evidence type="ECO:0000256" key="1">
    <source>
        <dbReference type="ARBA" id="ARBA00004477"/>
    </source>
</evidence>
<organism evidence="11">
    <name type="scientific">Cryptococcus bacillisporus CA1280</name>
    <dbReference type="NCBI Taxonomy" id="1296109"/>
    <lineage>
        <taxon>Eukaryota</taxon>
        <taxon>Fungi</taxon>
        <taxon>Dikarya</taxon>
        <taxon>Basidiomycota</taxon>
        <taxon>Agaricomycotina</taxon>
        <taxon>Tremellomycetes</taxon>
        <taxon>Tremellales</taxon>
        <taxon>Cryptococcaceae</taxon>
        <taxon>Cryptococcus</taxon>
        <taxon>Cryptococcus gattii species complex</taxon>
    </lineage>
</organism>
<dbReference type="GO" id="GO:0045047">
    <property type="term" value="P:protein targeting to ER"/>
    <property type="evidence" value="ECO:0007669"/>
    <property type="project" value="TreeGrafter"/>
</dbReference>
<evidence type="ECO:0000313" key="11">
    <source>
        <dbReference type="EMBL" id="KIR49341.1"/>
    </source>
</evidence>
<evidence type="ECO:0000256" key="4">
    <source>
        <dbReference type="ARBA" id="ARBA00022692"/>
    </source>
</evidence>
<dbReference type="InterPro" id="IPR009582">
    <property type="entry name" value="Spc2/SPCS2"/>
</dbReference>
<feature type="transmembrane region" description="Helical" evidence="10">
    <location>
        <begin position="104"/>
        <end position="122"/>
    </location>
</feature>
<evidence type="ECO:0000256" key="2">
    <source>
        <dbReference type="ARBA" id="ARBA00007324"/>
    </source>
</evidence>
<comment type="subcellular location">
    <subcellularLocation>
        <location evidence="1">Endoplasmic reticulum membrane</location>
        <topology evidence="1">Multi-pass membrane protein</topology>
    </subcellularLocation>
</comment>
<dbReference type="Pfam" id="PF06703">
    <property type="entry name" value="SPC25"/>
    <property type="match status" value="1"/>
</dbReference>
<feature type="compositionally biased region" description="Low complexity" evidence="9">
    <location>
        <begin position="1"/>
        <end position="12"/>
    </location>
</feature>
<accession>A0A0D0VQ98</accession>
<protein>
    <recommendedName>
        <fullName evidence="3">Signal peptidase complex subunit 2</fullName>
    </recommendedName>
</protein>
<evidence type="ECO:0000256" key="9">
    <source>
        <dbReference type="SAM" id="MobiDB-lite"/>
    </source>
</evidence>
<dbReference type="GO" id="GO:0005787">
    <property type="term" value="C:signal peptidase complex"/>
    <property type="evidence" value="ECO:0007669"/>
    <property type="project" value="InterPro"/>
</dbReference>
<evidence type="ECO:0000256" key="10">
    <source>
        <dbReference type="SAM" id="Phobius"/>
    </source>
</evidence>
<dbReference type="PANTHER" id="PTHR13085">
    <property type="entry name" value="MICROSOMAL SIGNAL PEPTIDASE 25 KDA SUBUNIT"/>
    <property type="match status" value="1"/>
</dbReference>
<dbReference type="HOGENOM" id="CLU_080518_0_0_1"/>
<keyword evidence="4 10" id="KW-0812">Transmembrane</keyword>
<reference evidence="11" key="1">
    <citation type="submission" date="2015-01" db="EMBL/GenBank/DDBJ databases">
        <title>The Genome Sequence of Cryptococcus gattii CA1280.</title>
        <authorList>
            <consortium name="The Broad Institute Genomics Platform"/>
            <person name="Cuomo C."/>
            <person name="Litvintseva A."/>
            <person name="Chen Y."/>
            <person name="Heitman J."/>
            <person name="Sun S."/>
            <person name="Springer D."/>
            <person name="Dromer F."/>
            <person name="Young S."/>
            <person name="Zeng Q."/>
            <person name="Gargeya S."/>
            <person name="Abouelleil A."/>
            <person name="Alvarado L."/>
            <person name="Chapman S.B."/>
            <person name="Gainer-Dewar J."/>
            <person name="Goldberg J."/>
            <person name="Griggs A."/>
            <person name="Gujja S."/>
            <person name="Hansen M."/>
            <person name="Howarth C."/>
            <person name="Imamovic A."/>
            <person name="Larimer J."/>
            <person name="Murphy C."/>
            <person name="Naylor J."/>
            <person name="Pearson M."/>
            <person name="Priest M."/>
            <person name="Roberts A."/>
            <person name="Saif S."/>
            <person name="Shea T."/>
            <person name="Sykes S."/>
            <person name="Wortman J."/>
            <person name="Nusbaum C."/>
            <person name="Birren B."/>
        </authorList>
    </citation>
    <scope>NUCLEOTIDE SEQUENCE [LARGE SCALE GENOMIC DNA]</scope>
    <source>
        <strain evidence="11">CA1280</strain>
    </source>
</reference>
<dbReference type="EMBL" id="KN847975">
    <property type="protein sequence ID" value="KIR49341.1"/>
    <property type="molecule type" value="Genomic_DNA"/>
</dbReference>
<evidence type="ECO:0000256" key="8">
    <source>
        <dbReference type="ARBA" id="ARBA00045608"/>
    </source>
</evidence>
<dbReference type="OrthoDB" id="29558at2759"/>
<evidence type="ECO:0000256" key="3">
    <source>
        <dbReference type="ARBA" id="ARBA00017057"/>
    </source>
</evidence>
<keyword evidence="5" id="KW-0256">Endoplasmic reticulum</keyword>
<comment type="function">
    <text evidence="8">Component of the signal peptidase complex (SPC) which catalyzes the cleavage of N-terminal signal sequences from nascent proteins as they are translocated into the lumen of the endoplasmic reticulum. Enhances the enzymatic activity of SPC and facilitates the interactions between different components of the translocation site.</text>
</comment>
<keyword evidence="6 10" id="KW-1133">Transmembrane helix</keyword>
<dbReference type="GO" id="GO:0006465">
    <property type="term" value="P:signal peptide processing"/>
    <property type="evidence" value="ECO:0007669"/>
    <property type="project" value="InterPro"/>
</dbReference>
<keyword evidence="7 10" id="KW-0472">Membrane</keyword>
<evidence type="ECO:0000256" key="7">
    <source>
        <dbReference type="ARBA" id="ARBA00023136"/>
    </source>
</evidence>
<name>A0A0D0VQ98_CRYGA</name>
<feature type="region of interest" description="Disordered" evidence="9">
    <location>
        <begin position="1"/>
        <end position="33"/>
    </location>
</feature>
<feature type="transmembrane region" description="Helical" evidence="10">
    <location>
        <begin position="73"/>
        <end position="92"/>
    </location>
</feature>